<comment type="caution">
    <text evidence="9">The sequence shown here is derived from an EMBL/GenBank/DDBJ whole genome shotgun (WGS) entry which is preliminary data.</text>
</comment>
<dbReference type="InterPro" id="IPR005490">
    <property type="entry name" value="LD_TPept_cat_dom"/>
</dbReference>
<keyword evidence="4" id="KW-0133">Cell shape</keyword>
<evidence type="ECO:0000256" key="5">
    <source>
        <dbReference type="ARBA" id="ARBA00022984"/>
    </source>
</evidence>
<dbReference type="EMBL" id="AHJE01000090">
    <property type="protein sequence ID" value="EHP39507.1"/>
    <property type="molecule type" value="Genomic_DNA"/>
</dbReference>
<dbReference type="InterPro" id="IPR036366">
    <property type="entry name" value="PGBDSf"/>
</dbReference>
<keyword evidence="5" id="KW-0573">Peptidoglycan synthesis</keyword>
<dbReference type="AlphaFoldDB" id="H1SDD8"/>
<evidence type="ECO:0000313" key="10">
    <source>
        <dbReference type="Proteomes" id="UP000005808"/>
    </source>
</evidence>
<evidence type="ECO:0000259" key="8">
    <source>
        <dbReference type="Pfam" id="PF03734"/>
    </source>
</evidence>
<dbReference type="Proteomes" id="UP000005808">
    <property type="component" value="Unassembled WGS sequence"/>
</dbReference>
<proteinExistence type="inferred from homology"/>
<keyword evidence="3" id="KW-0808">Transferase</keyword>
<evidence type="ECO:0000256" key="2">
    <source>
        <dbReference type="ARBA" id="ARBA00005992"/>
    </source>
</evidence>
<dbReference type="InterPro" id="IPR052905">
    <property type="entry name" value="LD-transpeptidase_YkuD-like"/>
</dbReference>
<name>H1SDD8_9BURK</name>
<comment type="pathway">
    <text evidence="1">Cell wall biogenesis; peptidoglycan biosynthesis.</text>
</comment>
<dbReference type="InterPro" id="IPR036365">
    <property type="entry name" value="PGBD-like_sf"/>
</dbReference>
<organism evidence="9 10">
    <name type="scientific">Cupriavidus basilensis OR16</name>
    <dbReference type="NCBI Taxonomy" id="1127483"/>
    <lineage>
        <taxon>Bacteria</taxon>
        <taxon>Pseudomonadati</taxon>
        <taxon>Pseudomonadota</taxon>
        <taxon>Betaproteobacteria</taxon>
        <taxon>Burkholderiales</taxon>
        <taxon>Burkholderiaceae</taxon>
        <taxon>Cupriavidus</taxon>
    </lineage>
</organism>
<feature type="domain" description="Peptidoglycan binding-like" evidence="7">
    <location>
        <begin position="3"/>
        <end position="53"/>
    </location>
</feature>
<dbReference type="GO" id="GO:0009252">
    <property type="term" value="P:peptidoglycan biosynthetic process"/>
    <property type="evidence" value="ECO:0007669"/>
    <property type="project" value="UniProtKB-UniPathway"/>
</dbReference>
<dbReference type="Pfam" id="PF01471">
    <property type="entry name" value="PG_binding_1"/>
    <property type="match status" value="1"/>
</dbReference>
<dbReference type="UniPathway" id="UPA00219"/>
<dbReference type="InterPro" id="IPR002477">
    <property type="entry name" value="Peptidoglycan-bd-like"/>
</dbReference>
<dbReference type="SUPFAM" id="SSF47090">
    <property type="entry name" value="PGBD-like"/>
    <property type="match status" value="1"/>
</dbReference>
<dbReference type="InterPro" id="IPR038063">
    <property type="entry name" value="Transpep_catalytic_dom"/>
</dbReference>
<reference evidence="9 10" key="1">
    <citation type="journal article" date="2012" name="J. Bacteriol.">
        <title>De Novo Genome Project of Cupriavidus basilensis OR16.</title>
        <authorList>
            <person name="Cserhati M."/>
            <person name="Kriszt B."/>
            <person name="Szoboszlay S."/>
            <person name="Toth A."/>
            <person name="Szabo I."/>
            <person name="Tancsics A."/>
            <person name="Nagy I."/>
            <person name="Horvath B."/>
            <person name="Nagy I."/>
            <person name="Kukolya J."/>
        </authorList>
    </citation>
    <scope>NUCLEOTIDE SEQUENCE [LARGE SCALE GENOMIC DNA]</scope>
    <source>
        <strain evidence="9 10">OR16</strain>
    </source>
</reference>
<dbReference type="PATRIC" id="fig|1127483.3.peg.6249"/>
<evidence type="ECO:0008006" key="11">
    <source>
        <dbReference type="Google" id="ProtNLM"/>
    </source>
</evidence>
<dbReference type="GO" id="GO:0004180">
    <property type="term" value="F:carboxypeptidase activity"/>
    <property type="evidence" value="ECO:0007669"/>
    <property type="project" value="UniProtKB-ARBA"/>
</dbReference>
<dbReference type="Gene3D" id="1.10.101.10">
    <property type="entry name" value="PGBD-like superfamily/PGBD"/>
    <property type="match status" value="1"/>
</dbReference>
<evidence type="ECO:0000313" key="9">
    <source>
        <dbReference type="EMBL" id="EHP39507.1"/>
    </source>
</evidence>
<comment type="similarity">
    <text evidence="2">Belongs to the YkuD family.</text>
</comment>
<dbReference type="SUPFAM" id="SSF141523">
    <property type="entry name" value="L,D-transpeptidase catalytic domain-like"/>
    <property type="match status" value="1"/>
</dbReference>
<evidence type="ECO:0000256" key="1">
    <source>
        <dbReference type="ARBA" id="ARBA00004752"/>
    </source>
</evidence>
<evidence type="ECO:0000259" key="7">
    <source>
        <dbReference type="Pfam" id="PF01471"/>
    </source>
</evidence>
<evidence type="ECO:0000256" key="6">
    <source>
        <dbReference type="ARBA" id="ARBA00023316"/>
    </source>
</evidence>
<feature type="domain" description="L,D-TPase catalytic" evidence="8">
    <location>
        <begin position="81"/>
        <end position="235"/>
    </location>
</feature>
<evidence type="ECO:0000256" key="4">
    <source>
        <dbReference type="ARBA" id="ARBA00022960"/>
    </source>
</evidence>
<evidence type="ECO:0000256" key="3">
    <source>
        <dbReference type="ARBA" id="ARBA00022679"/>
    </source>
</evidence>
<dbReference type="Pfam" id="PF03734">
    <property type="entry name" value="YkuD"/>
    <property type="match status" value="1"/>
</dbReference>
<gene>
    <name evidence="9" type="ORF">OR16_31329</name>
</gene>
<protein>
    <recommendedName>
        <fullName evidence="11">Peptidoglycan binding-like domain-containing protein</fullName>
    </recommendedName>
</protein>
<dbReference type="PANTHER" id="PTHR41533:SF2">
    <property type="entry name" value="BLR7131 PROTEIN"/>
    <property type="match status" value="1"/>
</dbReference>
<accession>H1SDD8</accession>
<sequence>MLTRRLIAMGDLPTGTPAPERYEGALMEGVKAFQARHGLEADGAIGAGTLAQLNVSPASRVRQIELTLERLRWTPLLEGPRMIVVNVPEFVLRAYEVHDSNVQVKVEMKVIVGKALDTRTPLFKEHMRFIEFSPYWNVPPSIARAETLPRLRRDAGYFERQGFEFVGADGKAVTTLSAASLDAVQRGQMRIRQRPGPMNALGDIKFVFPNNDNIYLHHTPAPKLFTRDRRDLSHGSTHPAGPKRAFARPWTKGNPARCGCSSHCRWCLRTARPSSRPTVAPFSSPISTDSTASWTTRCGNGPRTCGLPPGAPSAQD</sequence>
<keyword evidence="6" id="KW-0961">Cell wall biogenesis/degradation</keyword>
<dbReference type="GO" id="GO:0008360">
    <property type="term" value="P:regulation of cell shape"/>
    <property type="evidence" value="ECO:0007669"/>
    <property type="project" value="UniProtKB-KW"/>
</dbReference>
<dbReference type="GO" id="GO:0071555">
    <property type="term" value="P:cell wall organization"/>
    <property type="evidence" value="ECO:0007669"/>
    <property type="project" value="UniProtKB-KW"/>
</dbReference>
<dbReference type="PANTHER" id="PTHR41533">
    <property type="entry name" value="L,D-TRANSPEPTIDASE HI_1667-RELATED"/>
    <property type="match status" value="1"/>
</dbReference>
<dbReference type="CDD" id="cd16913">
    <property type="entry name" value="YkuD_like"/>
    <property type="match status" value="1"/>
</dbReference>
<dbReference type="GO" id="GO:0016740">
    <property type="term" value="F:transferase activity"/>
    <property type="evidence" value="ECO:0007669"/>
    <property type="project" value="UniProtKB-KW"/>
</dbReference>